<dbReference type="Proteomes" id="UP000092462">
    <property type="component" value="Unassembled WGS sequence"/>
</dbReference>
<organism evidence="3 4">
    <name type="scientific">Phlebotomus papatasi</name>
    <name type="common">Sandfly</name>
    <dbReference type="NCBI Taxonomy" id="29031"/>
    <lineage>
        <taxon>Eukaryota</taxon>
        <taxon>Metazoa</taxon>
        <taxon>Ecdysozoa</taxon>
        <taxon>Arthropoda</taxon>
        <taxon>Hexapoda</taxon>
        <taxon>Insecta</taxon>
        <taxon>Pterygota</taxon>
        <taxon>Neoptera</taxon>
        <taxon>Endopterygota</taxon>
        <taxon>Diptera</taxon>
        <taxon>Nematocera</taxon>
        <taxon>Psychodoidea</taxon>
        <taxon>Psychodidae</taxon>
        <taxon>Phlebotomus</taxon>
        <taxon>Phlebotomus</taxon>
    </lineage>
</organism>
<evidence type="ECO:0000256" key="1">
    <source>
        <dbReference type="SAM" id="MobiDB-lite"/>
    </source>
</evidence>
<dbReference type="AlphaFoldDB" id="A0A1B0D0X5"/>
<feature type="compositionally biased region" description="Pro residues" evidence="1">
    <location>
        <begin position="223"/>
        <end position="243"/>
    </location>
</feature>
<feature type="chain" id="PRO_5043399894" evidence="2">
    <location>
        <begin position="20"/>
        <end position="347"/>
    </location>
</feature>
<dbReference type="VEuPathDB" id="VectorBase:PPAI000999"/>
<evidence type="ECO:0000313" key="4">
    <source>
        <dbReference type="Proteomes" id="UP000092462"/>
    </source>
</evidence>
<dbReference type="GeneID" id="129801952"/>
<dbReference type="SUPFAM" id="SSF57625">
    <property type="entry name" value="Invertebrate chitin-binding proteins"/>
    <property type="match status" value="2"/>
</dbReference>
<sequence length="347" mass="38501">MRCTVVFIIVLCALGVGMGVDLVAEHDGQPGCFIRYEFERLWRNNLDQHAFWRCELWGVGAVRHECPPHTSFQDSWQTCLPNDSWQWTPYSEPPTRPEEEVLDQCEPIENPTPCPTNPPITTPTPEWNTTTPLWNTTTPIWNTTTPIWNTTTPSTNETDPPCPTCPPVSTTTPDWNTTTPYWNTTTPSWNNTTPESNTTTPEFSTTTPNWNTTTPIENESTIPPCPTCPPPPTTTPSPCPTCPPGSTESPSTPPTQAPPDGDIIGICPGAAEHQYAPGPHDCEPPPCSWDQWLRGILYPTRDPTKFFQCAPGEGNLYVMPCAPGTCFSFDEQVCVDVVEWKNPCTIP</sequence>
<accession>A0A1B0D0X5</accession>
<feature type="signal peptide" evidence="2">
    <location>
        <begin position="1"/>
        <end position="19"/>
    </location>
</feature>
<keyword evidence="4" id="KW-1185">Reference proteome</keyword>
<dbReference type="VEuPathDB" id="VectorBase:PPAPM1_011490"/>
<reference evidence="3" key="1">
    <citation type="submission" date="2022-08" db="UniProtKB">
        <authorList>
            <consortium name="EnsemblMetazoa"/>
        </authorList>
    </citation>
    <scope>IDENTIFICATION</scope>
    <source>
        <strain evidence="3">Israel</strain>
    </source>
</reference>
<dbReference type="EMBL" id="AJVK01010112">
    <property type="status" value="NOT_ANNOTATED_CDS"/>
    <property type="molecule type" value="Genomic_DNA"/>
</dbReference>
<name>A0A1B0D0X5_PHLPP</name>
<dbReference type="EnsemblMetazoa" id="PPAI000999-RA">
    <property type="protein sequence ID" value="PPAI000999-PA"/>
    <property type="gene ID" value="PPAI000999"/>
</dbReference>
<proteinExistence type="predicted"/>
<dbReference type="OrthoDB" id="7735051at2759"/>
<feature type="compositionally biased region" description="Low complexity" evidence="1">
    <location>
        <begin position="123"/>
        <end position="132"/>
    </location>
</feature>
<keyword evidence="2" id="KW-0732">Signal</keyword>
<feature type="compositionally biased region" description="Pro residues" evidence="1">
    <location>
        <begin position="110"/>
        <end position="122"/>
    </location>
</feature>
<feature type="compositionally biased region" description="Low complexity" evidence="1">
    <location>
        <begin position="167"/>
        <end position="215"/>
    </location>
</feature>
<dbReference type="GO" id="GO:0008061">
    <property type="term" value="F:chitin binding"/>
    <property type="evidence" value="ECO:0007669"/>
    <property type="project" value="InterPro"/>
</dbReference>
<dbReference type="KEGG" id="ppap:129801952"/>
<feature type="region of interest" description="Disordered" evidence="1">
    <location>
        <begin position="152"/>
        <end position="263"/>
    </location>
</feature>
<evidence type="ECO:0000256" key="2">
    <source>
        <dbReference type="SAM" id="SignalP"/>
    </source>
</evidence>
<dbReference type="RefSeq" id="XP_055703426.1">
    <property type="nucleotide sequence ID" value="XM_055847451.1"/>
</dbReference>
<dbReference type="InterPro" id="IPR036508">
    <property type="entry name" value="Chitin-bd_dom_sf"/>
</dbReference>
<protein>
    <submittedName>
        <fullName evidence="3">Uncharacterized protein</fullName>
    </submittedName>
</protein>
<feature type="region of interest" description="Disordered" evidence="1">
    <location>
        <begin position="109"/>
        <end position="132"/>
    </location>
</feature>
<evidence type="ECO:0000313" key="3">
    <source>
        <dbReference type="EnsemblMetazoa" id="PPAI000999-PA"/>
    </source>
</evidence>